<dbReference type="InterPro" id="IPR006433">
    <property type="entry name" value="Prohead_protease"/>
</dbReference>
<evidence type="ECO:0000256" key="2">
    <source>
        <dbReference type="ARBA" id="ARBA00022670"/>
    </source>
</evidence>
<dbReference type="Pfam" id="PF04586">
    <property type="entry name" value="Peptidase_S78"/>
    <property type="match status" value="1"/>
</dbReference>
<evidence type="ECO:0000259" key="5">
    <source>
        <dbReference type="Pfam" id="PF04586"/>
    </source>
</evidence>
<dbReference type="AlphaFoldDB" id="A0A833CNY3"/>
<feature type="region of interest" description="Disordered" evidence="4">
    <location>
        <begin position="166"/>
        <end position="201"/>
    </location>
</feature>
<dbReference type="GO" id="GO:0008233">
    <property type="term" value="F:peptidase activity"/>
    <property type="evidence" value="ECO:0007669"/>
    <property type="project" value="UniProtKB-KW"/>
</dbReference>
<evidence type="ECO:0000313" key="7">
    <source>
        <dbReference type="Proteomes" id="UP000430843"/>
    </source>
</evidence>
<keyword evidence="2 6" id="KW-0645">Protease</keyword>
<dbReference type="GO" id="GO:0006508">
    <property type="term" value="P:proteolysis"/>
    <property type="evidence" value="ECO:0007669"/>
    <property type="project" value="UniProtKB-KW"/>
</dbReference>
<feature type="compositionally biased region" description="Basic and acidic residues" evidence="4">
    <location>
        <begin position="166"/>
        <end position="179"/>
    </location>
</feature>
<feature type="compositionally biased region" description="Basic and acidic residues" evidence="4">
    <location>
        <begin position="191"/>
        <end position="201"/>
    </location>
</feature>
<sequence length="201" mass="22342">MQNKVPDSEIRSLVMPVERRADGDKFTLVGYAAVFGEVADIGGYFGEVIARGAFTETLKTADVRAYFDHDSGRILGRSSAGTLRLREDDKGLAVEIDLPDTSDGRDVRTLVERGDVSGMSFSFSAVKQTWDEATDPPTRTIQELKLYEVSVVSDPAYEGTSVALRSRDEARKDKREHNFRSASSRISARNAEAEQRFRNIK</sequence>
<reference evidence="6 7" key="1">
    <citation type="submission" date="2019-09" db="EMBL/GenBank/DDBJ databases">
        <title>Taxonomic organization of the family Brucellaceae based on a phylogenomic approach.</title>
        <authorList>
            <person name="Leclercq S."/>
            <person name="Cloeckaert A."/>
            <person name="Zygmunt M.S."/>
        </authorList>
    </citation>
    <scope>NUCLEOTIDE SEQUENCE [LARGE SCALE GENOMIC DNA]</scope>
    <source>
        <strain evidence="6 7">LMG 18957</strain>
    </source>
</reference>
<organism evidence="6 7">
    <name type="scientific">Brucella tritici</name>
    <dbReference type="NCBI Taxonomy" id="94626"/>
    <lineage>
        <taxon>Bacteria</taxon>
        <taxon>Pseudomonadati</taxon>
        <taxon>Pseudomonadota</taxon>
        <taxon>Alphaproteobacteria</taxon>
        <taxon>Hyphomicrobiales</taxon>
        <taxon>Brucellaceae</taxon>
        <taxon>Brucella/Ochrobactrum group</taxon>
        <taxon>Brucella</taxon>
    </lineage>
</organism>
<name>A0A833CNY3_9HYPH</name>
<feature type="compositionally biased region" description="Low complexity" evidence="4">
    <location>
        <begin position="180"/>
        <end position="190"/>
    </location>
</feature>
<dbReference type="RefSeq" id="WP_151677774.1">
    <property type="nucleotide sequence ID" value="NZ_WBWA01000008.1"/>
</dbReference>
<dbReference type="InterPro" id="IPR054613">
    <property type="entry name" value="Peptidase_S78_dom"/>
</dbReference>
<proteinExistence type="predicted"/>
<keyword evidence="3" id="KW-0378">Hydrolase</keyword>
<gene>
    <name evidence="6" type="ORF">F9K91_10525</name>
</gene>
<keyword evidence="1" id="KW-1188">Viral release from host cell</keyword>
<evidence type="ECO:0000256" key="1">
    <source>
        <dbReference type="ARBA" id="ARBA00022612"/>
    </source>
</evidence>
<accession>A0A833CNY3</accession>
<dbReference type="NCBIfam" id="TIGR01543">
    <property type="entry name" value="proheadase_HK97"/>
    <property type="match status" value="1"/>
</dbReference>
<protein>
    <submittedName>
        <fullName evidence="6">HK97 family phage prohead protease</fullName>
    </submittedName>
</protein>
<evidence type="ECO:0000256" key="3">
    <source>
        <dbReference type="ARBA" id="ARBA00022801"/>
    </source>
</evidence>
<evidence type="ECO:0000313" key="6">
    <source>
        <dbReference type="EMBL" id="KAB2665165.1"/>
    </source>
</evidence>
<feature type="domain" description="Prohead serine protease" evidence="5">
    <location>
        <begin position="19"/>
        <end position="168"/>
    </location>
</feature>
<dbReference type="Proteomes" id="UP000430843">
    <property type="component" value="Unassembled WGS sequence"/>
</dbReference>
<comment type="caution">
    <text evidence="6">The sequence shown here is derived from an EMBL/GenBank/DDBJ whole genome shotgun (WGS) entry which is preliminary data.</text>
</comment>
<evidence type="ECO:0000256" key="4">
    <source>
        <dbReference type="SAM" id="MobiDB-lite"/>
    </source>
</evidence>
<dbReference type="EMBL" id="WBWA01000008">
    <property type="protein sequence ID" value="KAB2665165.1"/>
    <property type="molecule type" value="Genomic_DNA"/>
</dbReference>
<keyword evidence="7" id="KW-1185">Reference proteome</keyword>